<dbReference type="Pfam" id="PF00134">
    <property type="entry name" value="Cyclin_N"/>
    <property type="match status" value="1"/>
</dbReference>
<dbReference type="GO" id="GO:0016538">
    <property type="term" value="F:cyclin-dependent protein serine/threonine kinase regulator activity"/>
    <property type="evidence" value="ECO:0007669"/>
    <property type="project" value="InterPro"/>
</dbReference>
<keyword evidence="2" id="KW-0418">Kinase</keyword>
<dbReference type="AlphaFoldDB" id="A0A0J0XBV9"/>
<protein>
    <submittedName>
        <fullName evidence="2">Cyclin-dependent protein kinase regulator</fullName>
    </submittedName>
</protein>
<feature type="domain" description="Cyclin N-terminal" evidence="1">
    <location>
        <begin position="28"/>
        <end position="100"/>
    </location>
</feature>
<dbReference type="GeneID" id="28981648"/>
<dbReference type="InterPro" id="IPR043198">
    <property type="entry name" value="Cyclin/Ssn8"/>
</dbReference>
<dbReference type="STRING" id="879819.A0A0J0XBV9"/>
<evidence type="ECO:0000259" key="1">
    <source>
        <dbReference type="Pfam" id="PF00134"/>
    </source>
</evidence>
<dbReference type="EMBL" id="KQ087298">
    <property type="protein sequence ID" value="KLT38542.1"/>
    <property type="molecule type" value="Genomic_DNA"/>
</dbReference>
<evidence type="ECO:0000313" key="3">
    <source>
        <dbReference type="Proteomes" id="UP000053611"/>
    </source>
</evidence>
<reference evidence="2 3" key="1">
    <citation type="submission" date="2015-03" db="EMBL/GenBank/DDBJ databases">
        <title>Genomics and transcriptomics of the oil-accumulating basidiomycete yeast T. oleaginosus allow insights into substrate utilization and the diverse evolutionary trajectories of mating systems in fungi.</title>
        <authorList>
            <consortium name="DOE Joint Genome Institute"/>
            <person name="Kourist R."/>
            <person name="Kracht O."/>
            <person name="Bracharz F."/>
            <person name="Lipzen A."/>
            <person name="Nolan M."/>
            <person name="Ohm R."/>
            <person name="Grigoriev I."/>
            <person name="Sun S."/>
            <person name="Heitman J."/>
            <person name="Bruck T."/>
            <person name="Nowrousian M."/>
        </authorList>
    </citation>
    <scope>NUCLEOTIDE SEQUENCE [LARGE SCALE GENOMIC DNA]</scope>
    <source>
        <strain evidence="2 3">IBC0246</strain>
    </source>
</reference>
<proteinExistence type="predicted"/>
<keyword evidence="3" id="KW-1185">Reference proteome</keyword>
<dbReference type="PIRSF" id="PIRSF036580">
    <property type="entry name" value="Cyclin_L"/>
    <property type="match status" value="1"/>
</dbReference>
<name>A0A0J0XBV9_9TREE</name>
<dbReference type="SUPFAM" id="SSF47954">
    <property type="entry name" value="Cyclin-like"/>
    <property type="match status" value="2"/>
</dbReference>
<sequence length="321" mass="36343">MPPTPHPLATARQIAHPPSRADGVPARLEADLRAVGCMMIQEAGVMLKLPQSTLATAQVVFHRFFYVSSLASFGVNDLSVSCLYLATKLNETPARLRDIINTYMFLQARVRHLLSLPAGTPLPRNLRPGSKGDEIWTGFSFSIPSFHSTVFWEWKEAIQYNELQVLKRLGFNMQVDLPYSHVINYLKILDLVFDDGVAQLCWSILNDAHLTPLNAQQPTHVLAVASITLATRLRQIALPEGWYLLFDVIWDDVAPVCATIVQLWRDWGCAPVEFDATADGREDERAREDRWRRAWTLAESRKAVRKWVEESKSSQDIHPTL</sequence>
<keyword evidence="2" id="KW-0808">Transferase</keyword>
<dbReference type="Proteomes" id="UP000053611">
    <property type="component" value="Unassembled WGS sequence"/>
</dbReference>
<dbReference type="GO" id="GO:0006357">
    <property type="term" value="P:regulation of transcription by RNA polymerase II"/>
    <property type="evidence" value="ECO:0007669"/>
    <property type="project" value="InterPro"/>
</dbReference>
<dbReference type="RefSeq" id="XP_018275033.1">
    <property type="nucleotide sequence ID" value="XM_018421045.1"/>
</dbReference>
<dbReference type="InterPro" id="IPR036915">
    <property type="entry name" value="Cyclin-like_sf"/>
</dbReference>
<dbReference type="OrthoDB" id="10264655at2759"/>
<dbReference type="Gene3D" id="1.10.472.10">
    <property type="entry name" value="Cyclin-like"/>
    <property type="match status" value="2"/>
</dbReference>
<dbReference type="GO" id="GO:0016301">
    <property type="term" value="F:kinase activity"/>
    <property type="evidence" value="ECO:0007669"/>
    <property type="project" value="UniProtKB-KW"/>
</dbReference>
<organism evidence="2 3">
    <name type="scientific">Cutaneotrichosporon oleaginosum</name>
    <dbReference type="NCBI Taxonomy" id="879819"/>
    <lineage>
        <taxon>Eukaryota</taxon>
        <taxon>Fungi</taxon>
        <taxon>Dikarya</taxon>
        <taxon>Basidiomycota</taxon>
        <taxon>Agaricomycotina</taxon>
        <taxon>Tremellomycetes</taxon>
        <taxon>Trichosporonales</taxon>
        <taxon>Trichosporonaceae</taxon>
        <taxon>Cutaneotrichosporon</taxon>
    </lineage>
</organism>
<gene>
    <name evidence="2" type="ORF">CC85DRAFT_266991</name>
</gene>
<dbReference type="PANTHER" id="PTHR10026">
    <property type="entry name" value="CYCLIN"/>
    <property type="match status" value="1"/>
</dbReference>
<dbReference type="InterPro" id="IPR006671">
    <property type="entry name" value="Cyclin_N"/>
</dbReference>
<evidence type="ECO:0000313" key="2">
    <source>
        <dbReference type="EMBL" id="KLT38542.1"/>
    </source>
</evidence>
<accession>A0A0J0XBV9</accession>